<dbReference type="InterPro" id="IPR057683">
    <property type="entry name" value="DUF7923"/>
</dbReference>
<keyword evidence="2 4" id="KW-0863">Zinc-finger</keyword>
<dbReference type="SMART" id="SM00356">
    <property type="entry name" value="ZnF_C3H1"/>
    <property type="match status" value="1"/>
</dbReference>
<evidence type="ECO:0000256" key="3">
    <source>
        <dbReference type="ARBA" id="ARBA00022833"/>
    </source>
</evidence>
<keyword evidence="1 4" id="KW-0479">Metal-binding</keyword>
<dbReference type="InterPro" id="IPR057654">
    <property type="entry name" value="Znf-CCCH_tandem"/>
</dbReference>
<dbReference type="PANTHER" id="PTHR37543:SF1">
    <property type="entry name" value="CCCH ZINC FINGER DNA BINDING PROTEIN (AFU_ORTHOLOGUE AFUA_5G12760)"/>
    <property type="match status" value="1"/>
</dbReference>
<feature type="compositionally biased region" description="Polar residues" evidence="5">
    <location>
        <begin position="296"/>
        <end position="306"/>
    </location>
</feature>
<evidence type="ECO:0000256" key="5">
    <source>
        <dbReference type="SAM" id="MobiDB-lite"/>
    </source>
</evidence>
<keyword evidence="3 4" id="KW-0862">Zinc</keyword>
<dbReference type="Pfam" id="PF18044">
    <property type="entry name" value="zf-CCCH_4"/>
    <property type="match status" value="1"/>
</dbReference>
<feature type="region of interest" description="Disordered" evidence="5">
    <location>
        <begin position="266"/>
        <end position="327"/>
    </location>
</feature>
<evidence type="ECO:0000256" key="4">
    <source>
        <dbReference type="PROSITE-ProRule" id="PRU00723"/>
    </source>
</evidence>
<dbReference type="InterPro" id="IPR041367">
    <property type="entry name" value="Znf-CCCH_4"/>
</dbReference>
<evidence type="ECO:0000313" key="7">
    <source>
        <dbReference type="EMBL" id="KAF1944840.1"/>
    </source>
</evidence>
<feature type="compositionally biased region" description="Pro residues" evidence="5">
    <location>
        <begin position="386"/>
        <end position="395"/>
    </location>
</feature>
<proteinExistence type="predicted"/>
<dbReference type="InterPro" id="IPR000571">
    <property type="entry name" value="Znf_CCCH"/>
</dbReference>
<dbReference type="EMBL" id="ML976014">
    <property type="protein sequence ID" value="KAF1944840.1"/>
    <property type="molecule type" value="Genomic_DNA"/>
</dbReference>
<feature type="domain" description="C3H1-type" evidence="6">
    <location>
        <begin position="347"/>
        <end position="374"/>
    </location>
</feature>
<dbReference type="Pfam" id="PF25540">
    <property type="entry name" value="DUF7923"/>
    <property type="match status" value="1"/>
</dbReference>
<name>A0A6A5SY02_9PLEO</name>
<dbReference type="GO" id="GO:0008270">
    <property type="term" value="F:zinc ion binding"/>
    <property type="evidence" value="ECO:0007669"/>
    <property type="project" value="UniProtKB-KW"/>
</dbReference>
<dbReference type="Proteomes" id="UP000800038">
    <property type="component" value="Unassembled WGS sequence"/>
</dbReference>
<keyword evidence="8" id="KW-1185">Reference proteome</keyword>
<reference evidence="7" key="1">
    <citation type="journal article" date="2020" name="Stud. Mycol.">
        <title>101 Dothideomycetes genomes: a test case for predicting lifestyles and emergence of pathogens.</title>
        <authorList>
            <person name="Haridas S."/>
            <person name="Albert R."/>
            <person name="Binder M."/>
            <person name="Bloem J."/>
            <person name="Labutti K."/>
            <person name="Salamov A."/>
            <person name="Andreopoulos B."/>
            <person name="Baker S."/>
            <person name="Barry K."/>
            <person name="Bills G."/>
            <person name="Bluhm B."/>
            <person name="Cannon C."/>
            <person name="Castanera R."/>
            <person name="Culley D."/>
            <person name="Daum C."/>
            <person name="Ezra D."/>
            <person name="Gonzalez J."/>
            <person name="Henrissat B."/>
            <person name="Kuo A."/>
            <person name="Liang C."/>
            <person name="Lipzen A."/>
            <person name="Lutzoni F."/>
            <person name="Magnuson J."/>
            <person name="Mondo S."/>
            <person name="Nolan M."/>
            <person name="Ohm R."/>
            <person name="Pangilinan J."/>
            <person name="Park H.-J."/>
            <person name="Ramirez L."/>
            <person name="Alfaro M."/>
            <person name="Sun H."/>
            <person name="Tritt A."/>
            <person name="Yoshinaga Y."/>
            <person name="Zwiers L.-H."/>
            <person name="Turgeon B."/>
            <person name="Goodwin S."/>
            <person name="Spatafora J."/>
            <person name="Crous P."/>
            <person name="Grigoriev I."/>
        </authorList>
    </citation>
    <scope>NUCLEOTIDE SEQUENCE</scope>
    <source>
        <strain evidence="7">CBS 161.51</strain>
    </source>
</reference>
<sequence length="578" mass="64098">MLADGKIDSLDTHLEQFKLNDHNRQNDLQNLLREYGQLLDDYKVLKKAYEEKGTKSVAKAVATPTVPVANTAKPRHAYVLVLVDGNDYVFNDELIREKEEGGMRAARMLNDAVEKYLHQSVPEARTARVIVRIYADLTNLSKQLAKSKVLGMEKRSIAPFSAAFTRAISFFDFVDALDEEGTKFKIREQFKIASEDSACSHILYAACHDPAYLSQLVPFSGIREKVTLVQGAGWKSDFHQFNLNVTQFPTIFRWSGLPVAAPITKASTPTAPKQKVAPRPVLTPALPTPRKESWRRNGSMSVTDSAFGTDDLSPVETNGFGDQKDRVGWENRSAYTQTQKGSATVAQKDTPVCKYFPKGNCRFDNKCKFLHIRKGVDGSNCKNGPSQPPPGPPQALPGSSQASLASHPTPVTTSDRASISSTLPTATVPRFIPLNNSAQRLDTYIRPPTQEEWRIYNTRFQIQRPCNSFHMQRICTTFDCSYDHNELEPEALHVLEYVLKCNPCPSRSACRAGDCFYGHICQKDGCTGQMKGCRMKADLHAVEAKMVSMVPADDDEVVHGEGVSLGALGGPDDGDFLW</sequence>
<dbReference type="PROSITE" id="PS50103">
    <property type="entry name" value="ZF_C3H1"/>
    <property type="match status" value="1"/>
</dbReference>
<dbReference type="Pfam" id="PF25542">
    <property type="entry name" value="zf-CCCH_12"/>
    <property type="match status" value="1"/>
</dbReference>
<protein>
    <recommendedName>
        <fullName evidence="6">C3H1-type domain-containing protein</fullName>
    </recommendedName>
</protein>
<accession>A0A6A5SY02</accession>
<evidence type="ECO:0000313" key="8">
    <source>
        <dbReference type="Proteomes" id="UP000800038"/>
    </source>
</evidence>
<dbReference type="OrthoDB" id="2270193at2759"/>
<evidence type="ECO:0000256" key="2">
    <source>
        <dbReference type="ARBA" id="ARBA00022771"/>
    </source>
</evidence>
<dbReference type="PANTHER" id="PTHR37543">
    <property type="entry name" value="CCCH ZINC FINGER DNA BINDING PROTEIN (AFU_ORTHOLOGUE AFUA_5G12760)"/>
    <property type="match status" value="1"/>
</dbReference>
<dbReference type="AlphaFoldDB" id="A0A6A5SY02"/>
<evidence type="ECO:0000259" key="6">
    <source>
        <dbReference type="PROSITE" id="PS50103"/>
    </source>
</evidence>
<feature type="zinc finger region" description="C3H1-type" evidence="4">
    <location>
        <begin position="347"/>
        <end position="374"/>
    </location>
</feature>
<gene>
    <name evidence="7" type="ORF">EJ02DRAFT_370931</name>
</gene>
<evidence type="ECO:0000256" key="1">
    <source>
        <dbReference type="ARBA" id="ARBA00022723"/>
    </source>
</evidence>
<dbReference type="SUPFAM" id="SSF90229">
    <property type="entry name" value="CCCH zinc finger"/>
    <property type="match status" value="1"/>
</dbReference>
<dbReference type="Gene3D" id="4.10.1000.10">
    <property type="entry name" value="Zinc finger, CCCH-type"/>
    <property type="match status" value="1"/>
</dbReference>
<dbReference type="Pfam" id="PF25543">
    <property type="entry name" value="zf-CCCH_tandem"/>
    <property type="match status" value="1"/>
</dbReference>
<feature type="region of interest" description="Disordered" evidence="5">
    <location>
        <begin position="379"/>
        <end position="422"/>
    </location>
</feature>
<feature type="compositionally biased region" description="Polar residues" evidence="5">
    <location>
        <begin position="402"/>
        <end position="422"/>
    </location>
</feature>
<dbReference type="InterPro" id="IPR036855">
    <property type="entry name" value="Znf_CCCH_sf"/>
</dbReference>
<organism evidence="7 8">
    <name type="scientific">Clathrospora elynae</name>
    <dbReference type="NCBI Taxonomy" id="706981"/>
    <lineage>
        <taxon>Eukaryota</taxon>
        <taxon>Fungi</taxon>
        <taxon>Dikarya</taxon>
        <taxon>Ascomycota</taxon>
        <taxon>Pezizomycotina</taxon>
        <taxon>Dothideomycetes</taxon>
        <taxon>Pleosporomycetidae</taxon>
        <taxon>Pleosporales</taxon>
        <taxon>Diademaceae</taxon>
        <taxon>Clathrospora</taxon>
    </lineage>
</organism>